<organism evidence="2 3">
    <name type="scientific">Allochromatium humboldtianum</name>
    <dbReference type="NCBI Taxonomy" id="504901"/>
    <lineage>
        <taxon>Bacteria</taxon>
        <taxon>Pseudomonadati</taxon>
        <taxon>Pseudomonadota</taxon>
        <taxon>Gammaproteobacteria</taxon>
        <taxon>Chromatiales</taxon>
        <taxon>Chromatiaceae</taxon>
        <taxon>Allochromatium</taxon>
    </lineage>
</organism>
<evidence type="ECO:0000313" key="2">
    <source>
        <dbReference type="EMBL" id="NVZ08364.1"/>
    </source>
</evidence>
<keyword evidence="1" id="KW-0472">Membrane</keyword>
<sequence length="312" mass="34081">MTPAAESAIGPRRQRGVTLISLMVGLVVGLLVLSATLQAYMLISEGARDTLRQARLDQELRAALDVMRIDIRRAGHWDPPDLDGQGDPDPLDNPFQRRYGTIDNDLCVDNDDGDCTAPVCTTSYDSGECRAWVQTGSCLTYGYDSDGDGRIGLRACAAGVGESECPRPSGAPFEAANQEPYAWRAWYPPDAATPSQAIEMEMQGFRWRRGGIDMRVGRRNAEDLSFGCNTGSWERITSPDIEITALTFSVTTRVVNDQAGQSPDAPCEPGDRCRWVRSVGIEISGQLAGEAASRRQLVTRVAVRNDRLVRTP</sequence>
<keyword evidence="1" id="KW-0812">Transmembrane</keyword>
<dbReference type="InterPro" id="IPR012902">
    <property type="entry name" value="N_methyl_site"/>
</dbReference>
<protein>
    <submittedName>
        <fullName evidence="2">Prepilin-type N-terminal cleavage/methylation domain-containing protein</fullName>
    </submittedName>
</protein>
<accession>A0A850R3Y4</accession>
<proteinExistence type="predicted"/>
<dbReference type="Proteomes" id="UP000592294">
    <property type="component" value="Unassembled WGS sequence"/>
</dbReference>
<evidence type="ECO:0000256" key="1">
    <source>
        <dbReference type="SAM" id="Phobius"/>
    </source>
</evidence>
<dbReference type="Pfam" id="PF07963">
    <property type="entry name" value="N_methyl"/>
    <property type="match status" value="1"/>
</dbReference>
<dbReference type="EMBL" id="JABZEO010000002">
    <property type="protein sequence ID" value="NVZ08364.1"/>
    <property type="molecule type" value="Genomic_DNA"/>
</dbReference>
<keyword evidence="1" id="KW-1133">Transmembrane helix</keyword>
<comment type="caution">
    <text evidence="2">The sequence shown here is derived from an EMBL/GenBank/DDBJ whole genome shotgun (WGS) entry which is preliminary data.</text>
</comment>
<evidence type="ECO:0000313" key="3">
    <source>
        <dbReference type="Proteomes" id="UP000592294"/>
    </source>
</evidence>
<keyword evidence="3" id="KW-1185">Reference proteome</keyword>
<name>A0A850R3Y4_9GAMM</name>
<dbReference type="AlphaFoldDB" id="A0A850R3Y4"/>
<dbReference type="RefSeq" id="WP_176975144.1">
    <property type="nucleotide sequence ID" value="NZ_JABZEO010000002.1"/>
</dbReference>
<feature type="transmembrane region" description="Helical" evidence="1">
    <location>
        <begin position="20"/>
        <end position="43"/>
    </location>
</feature>
<reference evidence="2 3" key="1">
    <citation type="submission" date="2020-06" db="EMBL/GenBank/DDBJ databases">
        <title>Whole-genome sequence of Allochromatium humboldtianum DSM 21881, type strain.</title>
        <authorList>
            <person name="Kyndt J.A."/>
            <person name="Meyer T.E."/>
        </authorList>
    </citation>
    <scope>NUCLEOTIDE SEQUENCE [LARGE SCALE GENOMIC DNA]</scope>
    <source>
        <strain evidence="2 3">DSM 21881</strain>
    </source>
</reference>
<gene>
    <name evidence="2" type="ORF">HW932_03725</name>
</gene>